<dbReference type="Pfam" id="PF08281">
    <property type="entry name" value="Sigma70_r4_2"/>
    <property type="match status" value="1"/>
</dbReference>
<protein>
    <submittedName>
        <fullName evidence="8">RNA polymerase sigma-70 factor, ECF subfamily</fullName>
    </submittedName>
</protein>
<dbReference type="Pfam" id="PF04542">
    <property type="entry name" value="Sigma70_r2"/>
    <property type="match status" value="1"/>
</dbReference>
<dbReference type="PANTHER" id="PTHR43133:SF8">
    <property type="entry name" value="RNA POLYMERASE SIGMA FACTOR HI_1459-RELATED"/>
    <property type="match status" value="1"/>
</dbReference>
<dbReference type="Proteomes" id="UP000198756">
    <property type="component" value="Unassembled WGS sequence"/>
</dbReference>
<evidence type="ECO:0000313" key="8">
    <source>
        <dbReference type="EMBL" id="SDA60095.1"/>
    </source>
</evidence>
<dbReference type="AlphaFoldDB" id="A0A1G5WS21"/>
<dbReference type="STRING" id="279824.SAMN03080617_01223"/>
<keyword evidence="5" id="KW-0804">Transcription</keyword>
<dbReference type="SUPFAM" id="SSF88946">
    <property type="entry name" value="Sigma2 domain of RNA polymerase sigma factors"/>
    <property type="match status" value="1"/>
</dbReference>
<proteinExistence type="inferred from homology"/>
<feature type="domain" description="RNA polymerase sigma-70 region 2" evidence="6">
    <location>
        <begin position="14"/>
        <end position="75"/>
    </location>
</feature>
<evidence type="ECO:0000256" key="4">
    <source>
        <dbReference type="ARBA" id="ARBA00023125"/>
    </source>
</evidence>
<dbReference type="InterPro" id="IPR013324">
    <property type="entry name" value="RNA_pol_sigma_r3/r4-like"/>
</dbReference>
<dbReference type="InterPro" id="IPR039425">
    <property type="entry name" value="RNA_pol_sigma-70-like"/>
</dbReference>
<sequence length="163" mass="19317">MNSFFETHIWPLRGKLFRMVFLWTKDRDLAEDALQNVFEKTMGRQKELQTHPNLTGWMVKSLKNEVLMHHRKNERIESLEGIRETAFNEPNQLESEESLRLIFDLVGDLPEKQREIFHLREVEEMSYEAIAGQMEISLDQVKVNLHRARKTLREKLINQGITG</sequence>
<comment type="similarity">
    <text evidence="1">Belongs to the sigma-70 factor family. ECF subfamily.</text>
</comment>
<name>A0A1G5WS21_9BACT</name>
<dbReference type="Gene3D" id="1.10.1740.10">
    <property type="match status" value="1"/>
</dbReference>
<dbReference type="Gene3D" id="1.10.10.10">
    <property type="entry name" value="Winged helix-like DNA-binding domain superfamily/Winged helix DNA-binding domain"/>
    <property type="match status" value="1"/>
</dbReference>
<keyword evidence="9" id="KW-1185">Reference proteome</keyword>
<keyword evidence="4" id="KW-0238">DNA-binding</keyword>
<feature type="domain" description="RNA polymerase sigma factor 70 region 4 type 2" evidence="7">
    <location>
        <begin position="102"/>
        <end position="152"/>
    </location>
</feature>
<keyword evidence="2" id="KW-0805">Transcription regulation</keyword>
<evidence type="ECO:0000256" key="2">
    <source>
        <dbReference type="ARBA" id="ARBA00023015"/>
    </source>
</evidence>
<dbReference type="EMBL" id="FMXE01000007">
    <property type="protein sequence ID" value="SDA60095.1"/>
    <property type="molecule type" value="Genomic_DNA"/>
</dbReference>
<dbReference type="InterPro" id="IPR013325">
    <property type="entry name" value="RNA_pol_sigma_r2"/>
</dbReference>
<dbReference type="OrthoDB" id="795989at2"/>
<dbReference type="InterPro" id="IPR013249">
    <property type="entry name" value="RNA_pol_sigma70_r4_t2"/>
</dbReference>
<evidence type="ECO:0000259" key="7">
    <source>
        <dbReference type="Pfam" id="PF08281"/>
    </source>
</evidence>
<evidence type="ECO:0000313" key="9">
    <source>
        <dbReference type="Proteomes" id="UP000198756"/>
    </source>
</evidence>
<evidence type="ECO:0000256" key="3">
    <source>
        <dbReference type="ARBA" id="ARBA00023082"/>
    </source>
</evidence>
<dbReference type="CDD" id="cd06171">
    <property type="entry name" value="Sigma70_r4"/>
    <property type="match status" value="1"/>
</dbReference>
<dbReference type="GO" id="GO:0006352">
    <property type="term" value="P:DNA-templated transcription initiation"/>
    <property type="evidence" value="ECO:0007669"/>
    <property type="project" value="InterPro"/>
</dbReference>
<reference evidence="9" key="1">
    <citation type="submission" date="2016-10" db="EMBL/GenBank/DDBJ databases">
        <authorList>
            <person name="Varghese N."/>
            <person name="Submissions S."/>
        </authorList>
    </citation>
    <scope>NUCLEOTIDE SEQUENCE [LARGE SCALE GENOMIC DNA]</scope>
    <source>
        <strain evidence="9">DSM 22703</strain>
    </source>
</reference>
<dbReference type="InterPro" id="IPR007627">
    <property type="entry name" value="RNA_pol_sigma70_r2"/>
</dbReference>
<dbReference type="InterPro" id="IPR036388">
    <property type="entry name" value="WH-like_DNA-bd_sf"/>
</dbReference>
<evidence type="ECO:0000259" key="6">
    <source>
        <dbReference type="Pfam" id="PF04542"/>
    </source>
</evidence>
<evidence type="ECO:0000256" key="5">
    <source>
        <dbReference type="ARBA" id="ARBA00023163"/>
    </source>
</evidence>
<dbReference type="PANTHER" id="PTHR43133">
    <property type="entry name" value="RNA POLYMERASE ECF-TYPE SIGMA FACTO"/>
    <property type="match status" value="1"/>
</dbReference>
<dbReference type="SUPFAM" id="SSF88659">
    <property type="entry name" value="Sigma3 and sigma4 domains of RNA polymerase sigma factors"/>
    <property type="match status" value="1"/>
</dbReference>
<evidence type="ECO:0000256" key="1">
    <source>
        <dbReference type="ARBA" id="ARBA00010641"/>
    </source>
</evidence>
<organism evidence="8 9">
    <name type="scientific">Algoriphagus alkaliphilus</name>
    <dbReference type="NCBI Taxonomy" id="279824"/>
    <lineage>
        <taxon>Bacteria</taxon>
        <taxon>Pseudomonadati</taxon>
        <taxon>Bacteroidota</taxon>
        <taxon>Cytophagia</taxon>
        <taxon>Cytophagales</taxon>
        <taxon>Cyclobacteriaceae</taxon>
        <taxon>Algoriphagus</taxon>
    </lineage>
</organism>
<dbReference type="NCBIfam" id="TIGR02937">
    <property type="entry name" value="sigma70-ECF"/>
    <property type="match status" value="1"/>
</dbReference>
<dbReference type="GO" id="GO:0003677">
    <property type="term" value="F:DNA binding"/>
    <property type="evidence" value="ECO:0007669"/>
    <property type="project" value="UniProtKB-KW"/>
</dbReference>
<keyword evidence="3" id="KW-0731">Sigma factor</keyword>
<dbReference type="GO" id="GO:0016987">
    <property type="term" value="F:sigma factor activity"/>
    <property type="evidence" value="ECO:0007669"/>
    <property type="project" value="UniProtKB-KW"/>
</dbReference>
<gene>
    <name evidence="8" type="ORF">SAMN03080617_01223</name>
</gene>
<accession>A0A1G5WS21</accession>
<dbReference type="RefSeq" id="WP_092729063.1">
    <property type="nucleotide sequence ID" value="NZ_FMXE01000007.1"/>
</dbReference>
<dbReference type="InterPro" id="IPR014284">
    <property type="entry name" value="RNA_pol_sigma-70_dom"/>
</dbReference>